<gene>
    <name evidence="1" type="ORF">N0F65_003794</name>
</gene>
<sequence length="1147" mass="124719">MVPLWVVQRLLHSVHSAALAVFWIALVAGPCISGAGVVLDLLQDIDVFAPFLPAHLAIHERVPDLELRVYLNGNFSSDMQVVITPQYVETANANLNDSEWATMVQFDPPSMVFDAQTSTHTFAVTPDANGSWTIEYQATVITNDDFDTADDPVVVATQEIVVLAAPKTFSVDDPQWSGVTLVNASFDGNAMAMDSARPPLFSLQDRKTVLHGIPSASCGVYDGNNALYFTGLGDRFACTNALNLMGFEGKLHFAHVYGFRKDQTYDSSGSNLVSCEQVDPGEEVVVSFVPMGQNASNYSAWHPLWEIPLPDPPRSQQALIHHVLSLPDLSMHTTAQFCWRQKRHSSFPIDYIDTPVSKASLVQTEDILAIGEGTDLWEYANFFDQWAIDQVRLEVRLLQPVFAQISPSGPSGSVDVQIVSYVPQSWVEYTTGDGTQDFPTCGSTALAAKYTVKMLRTGYVHAISCLVVNNTVISSFPACSSRYRVQARPPSIKTVLDTSTSVDTWTVTLQGEHDFMRYTIEHEGDPTTPNVGPSCVYGELINSSTGSITLNSNAKVHAISCGPNLDTSPVTSTELLVVSARPPTFSFNFTTTSVSGLFNVTIYPPRTNLNRLGIAWVVDSALMSGACQTYHKLLTQGAVTITVRAADQIQAVACCVDVKCADSQVSKWGPIDVHNVIPQVSMACSRVKPVTKVITIAPVTLGATIRYQVSGQPPRLTCNTGVVYTAPFEVNEDTTLYALSCAKGLSGSDVISATVQVDECCAGLDAYTHPSCANRLLLHDRFETCLDSTKWTALTAQWGGQDVNGGVHAGNVGCRLDSIRNKMMLELRAHGDMYDGTSPMGTRAVVGGDSTPLTIDDRFLEWALPGVTPFPCNHLDRCPARRVGAAISSVLTLNAGVMLLKLQPCKAFGTLSQAWWGAYEDKGSETLQEVAYLPLWKAAMYQARTAPVAPFVHSASAALAHDSTVLTQGFMEVGMQWNASAGRANLYVNGRLLAKHTNWTQSTLDASLQLGVWFPNAVAGSPLFNSCSVLVDEVHVFTTEVAADRWCDFEELQDQDADLALPCVSDSDCSAWVTNNCLMPIYEAVCVVNEHISAARDEAPDKSARFCQFRLEPAIAHTTASRTDMTTRKHRVHWNSVEETTISLPSL</sequence>
<dbReference type="EMBL" id="DAKRPA010000098">
    <property type="protein sequence ID" value="DAZ98738.1"/>
    <property type="molecule type" value="Genomic_DNA"/>
</dbReference>
<protein>
    <submittedName>
        <fullName evidence="1">Uncharacterized protein</fullName>
    </submittedName>
</protein>
<dbReference type="AlphaFoldDB" id="A0AAV2Z002"/>
<accession>A0AAV2Z002</accession>
<keyword evidence="2" id="KW-1185">Reference proteome</keyword>
<reference evidence="1" key="2">
    <citation type="journal article" date="2023" name="Microbiol Resour">
        <title>Decontamination and Annotation of the Draft Genome Sequence of the Oomycete Lagenidium giganteum ARSEF 373.</title>
        <authorList>
            <person name="Morgan W.R."/>
            <person name="Tartar A."/>
        </authorList>
    </citation>
    <scope>NUCLEOTIDE SEQUENCE</scope>
    <source>
        <strain evidence="1">ARSEF 373</strain>
    </source>
</reference>
<dbReference type="Gene3D" id="2.60.120.260">
    <property type="entry name" value="Galactose-binding domain-like"/>
    <property type="match status" value="1"/>
</dbReference>
<proteinExistence type="predicted"/>
<reference evidence="1" key="1">
    <citation type="submission" date="2022-11" db="EMBL/GenBank/DDBJ databases">
        <authorList>
            <person name="Morgan W.R."/>
            <person name="Tartar A."/>
        </authorList>
    </citation>
    <scope>NUCLEOTIDE SEQUENCE</scope>
    <source>
        <strain evidence="1">ARSEF 373</strain>
    </source>
</reference>
<dbReference type="InterPro" id="IPR026876">
    <property type="entry name" value="Fn3_assoc_repeat"/>
</dbReference>
<dbReference type="Pfam" id="PF13287">
    <property type="entry name" value="Fn3_assoc"/>
    <property type="match status" value="1"/>
</dbReference>
<comment type="caution">
    <text evidence="1">The sequence shown here is derived from an EMBL/GenBank/DDBJ whole genome shotgun (WGS) entry which is preliminary data.</text>
</comment>
<evidence type="ECO:0000313" key="1">
    <source>
        <dbReference type="EMBL" id="DAZ98738.1"/>
    </source>
</evidence>
<evidence type="ECO:0000313" key="2">
    <source>
        <dbReference type="Proteomes" id="UP001146120"/>
    </source>
</evidence>
<organism evidence="1 2">
    <name type="scientific">Lagenidium giganteum</name>
    <dbReference type="NCBI Taxonomy" id="4803"/>
    <lineage>
        <taxon>Eukaryota</taxon>
        <taxon>Sar</taxon>
        <taxon>Stramenopiles</taxon>
        <taxon>Oomycota</taxon>
        <taxon>Peronosporomycetes</taxon>
        <taxon>Pythiales</taxon>
        <taxon>Pythiaceae</taxon>
    </lineage>
</organism>
<dbReference type="Proteomes" id="UP001146120">
    <property type="component" value="Unassembled WGS sequence"/>
</dbReference>
<name>A0AAV2Z002_9STRA</name>